<dbReference type="Proteomes" id="UP000694424">
    <property type="component" value="Unplaced"/>
</dbReference>
<proteinExistence type="predicted"/>
<organism evidence="2 3">
    <name type="scientific">Apteryx owenii</name>
    <name type="common">Little spotted kiwi</name>
    <dbReference type="NCBI Taxonomy" id="8824"/>
    <lineage>
        <taxon>Eukaryota</taxon>
        <taxon>Metazoa</taxon>
        <taxon>Chordata</taxon>
        <taxon>Craniata</taxon>
        <taxon>Vertebrata</taxon>
        <taxon>Euteleostomi</taxon>
        <taxon>Archelosauria</taxon>
        <taxon>Archosauria</taxon>
        <taxon>Dinosauria</taxon>
        <taxon>Saurischia</taxon>
        <taxon>Theropoda</taxon>
        <taxon>Coelurosauria</taxon>
        <taxon>Aves</taxon>
        <taxon>Palaeognathae</taxon>
        <taxon>Apterygiformes</taxon>
        <taxon>Apterygidae</taxon>
        <taxon>Apteryx</taxon>
    </lineage>
</organism>
<accession>A0A8B9PRK5</accession>
<evidence type="ECO:0000256" key="1">
    <source>
        <dbReference type="SAM" id="MobiDB-lite"/>
    </source>
</evidence>
<reference evidence="2" key="2">
    <citation type="submission" date="2025-09" db="UniProtKB">
        <authorList>
            <consortium name="Ensembl"/>
        </authorList>
    </citation>
    <scope>IDENTIFICATION</scope>
</reference>
<evidence type="ECO:0000313" key="3">
    <source>
        <dbReference type="Proteomes" id="UP000694424"/>
    </source>
</evidence>
<sequence length="108" mass="10771">MSASRSAPPPRGAVPTRALGTSKSVAGAAGLERGPAPGGDARGGEHLLGTPVVGTPRWGTGVPGREWVPPTPPGGTPPGSFGQAEERPHNAATNSGYSRKENGGFFSC</sequence>
<evidence type="ECO:0000313" key="2">
    <source>
        <dbReference type="Ensembl" id="ENSAOWP00000016481.1"/>
    </source>
</evidence>
<reference evidence="2" key="1">
    <citation type="submission" date="2025-08" db="UniProtKB">
        <authorList>
            <consortium name="Ensembl"/>
        </authorList>
    </citation>
    <scope>IDENTIFICATION</scope>
</reference>
<feature type="region of interest" description="Disordered" evidence="1">
    <location>
        <begin position="1"/>
        <end position="108"/>
    </location>
</feature>
<dbReference type="AlphaFoldDB" id="A0A8B9PRK5"/>
<keyword evidence="3" id="KW-1185">Reference proteome</keyword>
<protein>
    <submittedName>
        <fullName evidence="2">Uncharacterized protein</fullName>
    </submittedName>
</protein>
<dbReference type="Ensembl" id="ENSAOWT00000018703.1">
    <property type="protein sequence ID" value="ENSAOWP00000016481.1"/>
    <property type="gene ID" value="ENSAOWG00000011222.1"/>
</dbReference>
<name>A0A8B9PRK5_APTOW</name>